<reference evidence="1" key="1">
    <citation type="submission" date="2020-01" db="EMBL/GenBank/DDBJ databases">
        <title>Genome Sequencing of Three Apophysomyces-Like Fungal Strains Confirms a Novel Fungal Genus in the Mucoromycota with divergent Burkholderia-like Endosymbiotic Bacteria.</title>
        <authorList>
            <person name="Stajich J.E."/>
            <person name="Macias A.M."/>
            <person name="Carter-House D."/>
            <person name="Lovett B."/>
            <person name="Kasson L.R."/>
            <person name="Berry K."/>
            <person name="Grigoriev I."/>
            <person name="Chang Y."/>
            <person name="Spatafora J."/>
            <person name="Kasson M.T."/>
        </authorList>
    </citation>
    <scope>NUCLEOTIDE SEQUENCE</scope>
    <source>
        <strain evidence="1">NRRL A-21654</strain>
    </source>
</reference>
<sequence>TATRQGPELRLHLIMVDYEALRSSLDDIKQLLRTISARNMKLITASRHEGTDGYLKRLRLRTKATQSGSMQQDSIVKTGYFWATLSMQFIPQ</sequence>
<accession>A0A8H7ESM4</accession>
<dbReference type="EMBL" id="JABAYA010000024">
    <property type="protein sequence ID" value="KAF7729580.1"/>
    <property type="molecule type" value="Genomic_DNA"/>
</dbReference>
<comment type="caution">
    <text evidence="1">The sequence shown here is derived from an EMBL/GenBank/DDBJ whole genome shotgun (WGS) entry which is preliminary data.</text>
</comment>
<keyword evidence="2" id="KW-1185">Reference proteome</keyword>
<name>A0A8H7ESM4_9FUNG</name>
<protein>
    <submittedName>
        <fullName evidence="1">Uncharacterized protein</fullName>
    </submittedName>
</protein>
<dbReference type="AlphaFoldDB" id="A0A8H7ESM4"/>
<gene>
    <name evidence="1" type="ORF">EC973_004255</name>
</gene>
<dbReference type="Proteomes" id="UP000605846">
    <property type="component" value="Unassembled WGS sequence"/>
</dbReference>
<organism evidence="1 2">
    <name type="scientific">Apophysomyces ossiformis</name>
    <dbReference type="NCBI Taxonomy" id="679940"/>
    <lineage>
        <taxon>Eukaryota</taxon>
        <taxon>Fungi</taxon>
        <taxon>Fungi incertae sedis</taxon>
        <taxon>Mucoromycota</taxon>
        <taxon>Mucoromycotina</taxon>
        <taxon>Mucoromycetes</taxon>
        <taxon>Mucorales</taxon>
        <taxon>Mucorineae</taxon>
        <taxon>Mucoraceae</taxon>
        <taxon>Apophysomyces</taxon>
    </lineage>
</organism>
<feature type="non-terminal residue" evidence="1">
    <location>
        <position position="92"/>
    </location>
</feature>
<evidence type="ECO:0000313" key="1">
    <source>
        <dbReference type="EMBL" id="KAF7729580.1"/>
    </source>
</evidence>
<evidence type="ECO:0000313" key="2">
    <source>
        <dbReference type="Proteomes" id="UP000605846"/>
    </source>
</evidence>
<proteinExistence type="predicted"/>